<dbReference type="Gene3D" id="1.25.40.10">
    <property type="entry name" value="Tetratricopeptide repeat domain"/>
    <property type="match status" value="1"/>
</dbReference>
<reference evidence="4" key="1">
    <citation type="journal article" date="2019" name="Int. J. Syst. Evol. Microbiol.">
        <title>The Global Catalogue of Microorganisms (GCM) 10K type strain sequencing project: providing services to taxonomists for standard genome sequencing and annotation.</title>
        <authorList>
            <consortium name="The Broad Institute Genomics Platform"/>
            <consortium name="The Broad Institute Genome Sequencing Center for Infectious Disease"/>
            <person name="Wu L."/>
            <person name="Ma J."/>
        </authorList>
    </citation>
    <scope>NUCLEOTIDE SEQUENCE [LARGE SCALE GENOMIC DNA]</scope>
    <source>
        <strain evidence="4">JCM 18392</strain>
    </source>
</reference>
<organism evidence="3 4">
    <name type="scientific">Luteimonas vadosa</name>
    <dbReference type="NCBI Taxonomy" id="1165507"/>
    <lineage>
        <taxon>Bacteria</taxon>
        <taxon>Pseudomonadati</taxon>
        <taxon>Pseudomonadota</taxon>
        <taxon>Gammaproteobacteria</taxon>
        <taxon>Lysobacterales</taxon>
        <taxon>Lysobacteraceae</taxon>
        <taxon>Luteimonas</taxon>
    </lineage>
</organism>
<dbReference type="InterPro" id="IPR051043">
    <property type="entry name" value="Sulfatase_Mod_Factor_Kinase"/>
</dbReference>
<dbReference type="Proteomes" id="UP001501323">
    <property type="component" value="Unassembled WGS sequence"/>
</dbReference>
<dbReference type="Gene3D" id="3.90.1580.10">
    <property type="entry name" value="paralog of FGE (formylglycine-generating enzyme)"/>
    <property type="match status" value="1"/>
</dbReference>
<dbReference type="InterPro" id="IPR011990">
    <property type="entry name" value="TPR-like_helical_dom_sf"/>
</dbReference>
<dbReference type="PROSITE" id="PS51257">
    <property type="entry name" value="PROKAR_LIPOPROTEIN"/>
    <property type="match status" value="1"/>
</dbReference>
<dbReference type="PANTHER" id="PTHR23150">
    <property type="entry name" value="SULFATASE MODIFYING FACTOR 1, 2"/>
    <property type="match status" value="1"/>
</dbReference>
<evidence type="ECO:0000259" key="2">
    <source>
        <dbReference type="Pfam" id="PF03781"/>
    </source>
</evidence>
<dbReference type="InterPro" id="IPR005532">
    <property type="entry name" value="SUMF_dom"/>
</dbReference>
<dbReference type="SUPFAM" id="SSF56436">
    <property type="entry name" value="C-type lectin-like"/>
    <property type="match status" value="1"/>
</dbReference>
<keyword evidence="1" id="KW-0732">Signal</keyword>
<gene>
    <name evidence="3" type="ORF">GCM10023332_21460</name>
</gene>
<sequence>MVRPTTSPGSGTRLATALLLALSAACIGCARDAETPAMPADPEPLARAQDGSVSISGDDRIAATLTWRPPKVEIDEAGVDAVRRRADTALAEGRLHEDADSAIPLYLAILGEDPGDESAELGLQRAVAQVIAEGRAALARADDEFEALRDAHAKAAVARSVAPDAAATTAYLSEVDVADQLWDLNREAEEDLRAGRYGETGNGALPAIRQALALRPGQPRAMQTLAAVESGLIRRAEDAAREGDFDEARTWLDHAAKVRPGSETNDDAEARVATMRAARISRLRDAGIAALGQFNGIARAREHLASMLAIAEPGDPAVAELRDRIELAVHYGLFRPGQVFTDAMESGARGPQMIVVPHGAFAMGARVDDEDAEPSEKPRRNIRFDRGFAISVHEVSVAEFGRFVAATGRDTRAGRRGYSMAYDERSGNFIRRSGVDWRSDYAGGARAPATSPVVHVSARDAQAYVEWLAQESGQRYRLPSEAEFEYVLRAGRDAIYPWGDQGPQDGAGNFTGGLDRSPGGRSWSNAFPGYGDGHWGPASVGSFRANPWGVHDLSGNVSEWVTDCWHESYRRAPQSGAAWVNPGCRTQVIRGGSWASSPAQTRASWRAPAQVDVTNARIGFRVVREI</sequence>
<dbReference type="Pfam" id="PF03781">
    <property type="entry name" value="FGE-sulfatase"/>
    <property type="match status" value="1"/>
</dbReference>
<feature type="chain" id="PRO_5046809497" evidence="1">
    <location>
        <begin position="31"/>
        <end position="626"/>
    </location>
</feature>
<name>A0ABP9E5I1_9GAMM</name>
<evidence type="ECO:0000313" key="3">
    <source>
        <dbReference type="EMBL" id="GAA4868629.1"/>
    </source>
</evidence>
<evidence type="ECO:0000256" key="1">
    <source>
        <dbReference type="SAM" id="SignalP"/>
    </source>
</evidence>
<evidence type="ECO:0000313" key="4">
    <source>
        <dbReference type="Proteomes" id="UP001501323"/>
    </source>
</evidence>
<keyword evidence="4" id="KW-1185">Reference proteome</keyword>
<feature type="signal peptide" evidence="1">
    <location>
        <begin position="1"/>
        <end position="30"/>
    </location>
</feature>
<comment type="caution">
    <text evidence="3">The sequence shown here is derived from an EMBL/GenBank/DDBJ whole genome shotgun (WGS) entry which is preliminary data.</text>
</comment>
<dbReference type="InterPro" id="IPR042095">
    <property type="entry name" value="SUMF_sf"/>
</dbReference>
<protein>
    <submittedName>
        <fullName evidence="3">Formylglycine-generating enzyme family protein</fullName>
    </submittedName>
</protein>
<proteinExistence type="predicted"/>
<dbReference type="RefSeq" id="WP_345295479.1">
    <property type="nucleotide sequence ID" value="NZ_BAABJY010000002.1"/>
</dbReference>
<dbReference type="EMBL" id="BAABJY010000002">
    <property type="protein sequence ID" value="GAA4868629.1"/>
    <property type="molecule type" value="Genomic_DNA"/>
</dbReference>
<dbReference type="InterPro" id="IPR016187">
    <property type="entry name" value="CTDL_fold"/>
</dbReference>
<feature type="domain" description="Sulfatase-modifying factor enzyme-like" evidence="2">
    <location>
        <begin position="350"/>
        <end position="624"/>
    </location>
</feature>
<dbReference type="PANTHER" id="PTHR23150:SF35">
    <property type="entry name" value="BLL6746 PROTEIN"/>
    <property type="match status" value="1"/>
</dbReference>
<accession>A0ABP9E5I1</accession>